<evidence type="ECO:0000256" key="6">
    <source>
        <dbReference type="ARBA" id="ARBA00022553"/>
    </source>
</evidence>
<gene>
    <name evidence="19" type="ORF">A3J50_01875</name>
</gene>
<dbReference type="InterPro" id="IPR035965">
    <property type="entry name" value="PAS-like_dom_sf"/>
</dbReference>
<dbReference type="GO" id="GO:0007234">
    <property type="term" value="P:osmosensory signaling via phosphorelay pathway"/>
    <property type="evidence" value="ECO:0007669"/>
    <property type="project" value="TreeGrafter"/>
</dbReference>
<dbReference type="EMBL" id="MHCX01000011">
    <property type="protein sequence ID" value="OGY29938.1"/>
    <property type="molecule type" value="Genomic_DNA"/>
</dbReference>
<dbReference type="InterPro" id="IPR003660">
    <property type="entry name" value="HAMP_dom"/>
</dbReference>
<dbReference type="SUPFAM" id="SSF158472">
    <property type="entry name" value="HAMP domain-like"/>
    <property type="match status" value="1"/>
</dbReference>
<evidence type="ECO:0000259" key="16">
    <source>
        <dbReference type="PROSITE" id="PS50109"/>
    </source>
</evidence>
<feature type="transmembrane region" description="Helical" evidence="15">
    <location>
        <begin position="195"/>
        <end position="215"/>
    </location>
</feature>
<dbReference type="Gene3D" id="3.30.565.10">
    <property type="entry name" value="Histidine kinase-like ATPase, C-terminal domain"/>
    <property type="match status" value="1"/>
</dbReference>
<accession>A0A1G1WQD5</accession>
<dbReference type="InterPro" id="IPR036097">
    <property type="entry name" value="HisK_dim/P_sf"/>
</dbReference>
<dbReference type="InterPro" id="IPR050351">
    <property type="entry name" value="BphY/WalK/GraS-like"/>
</dbReference>
<dbReference type="GO" id="GO:0000156">
    <property type="term" value="F:phosphorelay response regulator activity"/>
    <property type="evidence" value="ECO:0007669"/>
    <property type="project" value="TreeGrafter"/>
</dbReference>
<feature type="domain" description="Histidine kinase" evidence="16">
    <location>
        <begin position="413"/>
        <end position="633"/>
    </location>
</feature>
<dbReference type="Pfam" id="PF13426">
    <property type="entry name" value="PAS_9"/>
    <property type="match status" value="1"/>
</dbReference>
<feature type="domain" description="PAS" evidence="17">
    <location>
        <begin position="279"/>
        <end position="330"/>
    </location>
</feature>
<keyword evidence="10" id="KW-0418">Kinase</keyword>
<organism evidence="19 20">
    <name type="scientific">Candidatus Woykebacteria bacterium RIFCSPHIGHO2_02_FULL_43_16b</name>
    <dbReference type="NCBI Taxonomy" id="1802601"/>
    <lineage>
        <taxon>Bacteria</taxon>
        <taxon>Candidatus Woykeibacteriota</taxon>
    </lineage>
</organism>
<dbReference type="EC" id="2.7.13.3" evidence="4"/>
<evidence type="ECO:0000256" key="12">
    <source>
        <dbReference type="ARBA" id="ARBA00022989"/>
    </source>
</evidence>
<dbReference type="GO" id="GO:0000155">
    <property type="term" value="F:phosphorelay sensor kinase activity"/>
    <property type="evidence" value="ECO:0007669"/>
    <property type="project" value="InterPro"/>
</dbReference>
<dbReference type="Gene3D" id="3.30.450.20">
    <property type="entry name" value="PAS domain"/>
    <property type="match status" value="1"/>
</dbReference>
<dbReference type="Gene3D" id="6.10.340.10">
    <property type="match status" value="1"/>
</dbReference>
<keyword evidence="7" id="KW-0808">Transferase</keyword>
<evidence type="ECO:0000256" key="14">
    <source>
        <dbReference type="ARBA" id="ARBA00023136"/>
    </source>
</evidence>
<evidence type="ECO:0000256" key="4">
    <source>
        <dbReference type="ARBA" id="ARBA00012438"/>
    </source>
</evidence>
<comment type="catalytic activity">
    <reaction evidence="1">
        <text>ATP + protein L-histidine = ADP + protein N-phospho-L-histidine.</text>
        <dbReference type="EC" id="2.7.13.3"/>
    </reaction>
</comment>
<evidence type="ECO:0000256" key="15">
    <source>
        <dbReference type="SAM" id="Phobius"/>
    </source>
</evidence>
<evidence type="ECO:0000256" key="11">
    <source>
        <dbReference type="ARBA" id="ARBA00022840"/>
    </source>
</evidence>
<dbReference type="PANTHER" id="PTHR42878">
    <property type="entry name" value="TWO-COMPONENT HISTIDINE KINASE"/>
    <property type="match status" value="1"/>
</dbReference>
<dbReference type="Pfam" id="PF02518">
    <property type="entry name" value="HATPase_c"/>
    <property type="match status" value="1"/>
</dbReference>
<keyword evidence="6" id="KW-0597">Phosphoprotein</keyword>
<dbReference type="InterPro" id="IPR036890">
    <property type="entry name" value="HATPase_C_sf"/>
</dbReference>
<dbReference type="InterPro" id="IPR003594">
    <property type="entry name" value="HATPase_dom"/>
</dbReference>
<dbReference type="Gene3D" id="1.10.287.130">
    <property type="match status" value="1"/>
</dbReference>
<evidence type="ECO:0000256" key="10">
    <source>
        <dbReference type="ARBA" id="ARBA00022777"/>
    </source>
</evidence>
<comment type="caution">
    <text evidence="19">The sequence shown here is derived from an EMBL/GenBank/DDBJ whole genome shotgun (WGS) entry which is preliminary data.</text>
</comment>
<keyword evidence="12 15" id="KW-1133">Transmembrane helix</keyword>
<keyword evidence="11" id="KW-0067">ATP-binding</keyword>
<dbReference type="PANTHER" id="PTHR42878:SF7">
    <property type="entry name" value="SENSOR HISTIDINE KINASE GLRK"/>
    <property type="match status" value="1"/>
</dbReference>
<dbReference type="InterPro" id="IPR000014">
    <property type="entry name" value="PAS"/>
</dbReference>
<evidence type="ECO:0000256" key="5">
    <source>
        <dbReference type="ARBA" id="ARBA00022475"/>
    </source>
</evidence>
<dbReference type="InterPro" id="IPR005467">
    <property type="entry name" value="His_kinase_dom"/>
</dbReference>
<keyword evidence="13" id="KW-0902">Two-component regulatory system</keyword>
<dbReference type="CDD" id="cd00082">
    <property type="entry name" value="HisKA"/>
    <property type="match status" value="1"/>
</dbReference>
<sequence length="643" mass="72184">MPNLPTPHRLGLRLKFTILITILLVAVFALQSYLLFTNNLNDSRVSLTNEVKTYTALSTLPIGTSFDQYYEQGHFRFGEIVQSILDSSNKTITNLSVFNTNGDLLFDSKQLYRDERDNVAYSPTKPQIGFAKNELLTYIQRIDPTQINSTKQKNEITTIIYPFLDSYNKHQYSITYTISYERIYKNLYSDIQDRLVIAIISIIMASVLIIFFVNISTLKPIKQLAQGAQWIEGGVLDHPITLNTNDEIEDLAFSVNRMAQTLLTSQKILLSDKNIISAERNKLAVALASIADGVIGVDMERRIVIFNRAAEEMTGYNSEEVLNKKIEEVLILSEKENPVTPDIYCPIRVDAFEGVVYNNDDIKLKGNNKESVVNITSGKIKEALEVNLGCLLTLHDVTKEKQLEEMKLDFVSMAAHELRTPLTSIRGYLSVYLEDYGKGLNEEQKMFLNRMYISTQQLVSLVENLLGVSKIERGVFKVDPGPLDWVKSVRQIVADFKNRADEKKISLNFIEPTQKLPMVKADGLRINEVLSNLLSNAIAYTESGGKVDVWSELGDNSVVTHVKDTGHGIPKEAMPKLFTKFFRVWGKLEMGSKGTGLGLYISKSIVEAHGGKIWVVSELGKGSTFSFSLPINPTNPNPAPKTV</sequence>
<evidence type="ECO:0000259" key="18">
    <source>
        <dbReference type="PROSITE" id="PS50885"/>
    </source>
</evidence>
<evidence type="ECO:0000256" key="2">
    <source>
        <dbReference type="ARBA" id="ARBA00004236"/>
    </source>
</evidence>
<evidence type="ECO:0000256" key="3">
    <source>
        <dbReference type="ARBA" id="ARBA00004314"/>
    </source>
</evidence>
<dbReference type="GO" id="GO:0006355">
    <property type="term" value="P:regulation of DNA-templated transcription"/>
    <property type="evidence" value="ECO:0007669"/>
    <property type="project" value="InterPro"/>
</dbReference>
<reference evidence="19 20" key="1">
    <citation type="journal article" date="2016" name="Nat. Commun.">
        <title>Thousands of microbial genomes shed light on interconnected biogeochemical processes in an aquifer system.</title>
        <authorList>
            <person name="Anantharaman K."/>
            <person name="Brown C.T."/>
            <person name="Hug L.A."/>
            <person name="Sharon I."/>
            <person name="Castelle C.J."/>
            <person name="Probst A.J."/>
            <person name="Thomas B.C."/>
            <person name="Singh A."/>
            <person name="Wilkins M.J."/>
            <person name="Karaoz U."/>
            <person name="Brodie E.L."/>
            <person name="Williams K.H."/>
            <person name="Hubbard S.S."/>
            <person name="Banfield J.F."/>
        </authorList>
    </citation>
    <scope>NUCLEOTIDE SEQUENCE [LARGE SCALE GENOMIC DNA]</scope>
</reference>
<dbReference type="InterPro" id="IPR004358">
    <property type="entry name" value="Sig_transdc_His_kin-like_C"/>
</dbReference>
<dbReference type="PRINTS" id="PR00344">
    <property type="entry name" value="BCTRLSENSOR"/>
</dbReference>
<name>A0A1G1WQD5_9BACT</name>
<dbReference type="GO" id="GO:0005886">
    <property type="term" value="C:plasma membrane"/>
    <property type="evidence" value="ECO:0007669"/>
    <property type="project" value="UniProtKB-SubCell"/>
</dbReference>
<dbReference type="FunFam" id="3.30.565.10:FF:000023">
    <property type="entry name" value="PAS domain-containing sensor histidine kinase"/>
    <property type="match status" value="1"/>
</dbReference>
<dbReference type="SMART" id="SM00091">
    <property type="entry name" value="PAS"/>
    <property type="match status" value="1"/>
</dbReference>
<evidence type="ECO:0000256" key="13">
    <source>
        <dbReference type="ARBA" id="ARBA00023012"/>
    </source>
</evidence>
<comment type="subcellular location">
    <subcellularLocation>
        <location evidence="2">Cell membrane</location>
    </subcellularLocation>
    <subcellularLocation>
        <location evidence="3">Membrane raft</location>
        <topology evidence="3">Multi-pass membrane protein</topology>
    </subcellularLocation>
</comment>
<dbReference type="PROSITE" id="PS50112">
    <property type="entry name" value="PAS"/>
    <property type="match status" value="1"/>
</dbReference>
<evidence type="ECO:0000313" key="19">
    <source>
        <dbReference type="EMBL" id="OGY29938.1"/>
    </source>
</evidence>
<keyword evidence="5" id="KW-1003">Cell membrane</keyword>
<dbReference type="NCBIfam" id="TIGR00229">
    <property type="entry name" value="sensory_box"/>
    <property type="match status" value="1"/>
</dbReference>
<dbReference type="CDD" id="cd06225">
    <property type="entry name" value="HAMP"/>
    <property type="match status" value="1"/>
</dbReference>
<evidence type="ECO:0000256" key="9">
    <source>
        <dbReference type="ARBA" id="ARBA00022741"/>
    </source>
</evidence>
<dbReference type="SUPFAM" id="SSF55785">
    <property type="entry name" value="PYP-like sensor domain (PAS domain)"/>
    <property type="match status" value="1"/>
</dbReference>
<evidence type="ECO:0000256" key="8">
    <source>
        <dbReference type="ARBA" id="ARBA00022692"/>
    </source>
</evidence>
<dbReference type="Proteomes" id="UP000177821">
    <property type="component" value="Unassembled WGS sequence"/>
</dbReference>
<dbReference type="SMART" id="SM00387">
    <property type="entry name" value="HATPase_c"/>
    <property type="match status" value="1"/>
</dbReference>
<dbReference type="PROSITE" id="PS50109">
    <property type="entry name" value="HIS_KIN"/>
    <property type="match status" value="1"/>
</dbReference>
<keyword evidence="9" id="KW-0547">Nucleotide-binding</keyword>
<evidence type="ECO:0000313" key="20">
    <source>
        <dbReference type="Proteomes" id="UP000177821"/>
    </source>
</evidence>
<dbReference type="SUPFAM" id="SSF55874">
    <property type="entry name" value="ATPase domain of HSP90 chaperone/DNA topoisomerase II/histidine kinase"/>
    <property type="match status" value="1"/>
</dbReference>
<evidence type="ECO:0000259" key="17">
    <source>
        <dbReference type="PROSITE" id="PS50112"/>
    </source>
</evidence>
<dbReference type="AlphaFoldDB" id="A0A1G1WQD5"/>
<dbReference type="PROSITE" id="PS50885">
    <property type="entry name" value="HAMP"/>
    <property type="match status" value="1"/>
</dbReference>
<dbReference type="SMART" id="SM00388">
    <property type="entry name" value="HisKA"/>
    <property type="match status" value="1"/>
</dbReference>
<dbReference type="GO" id="GO:0045121">
    <property type="term" value="C:membrane raft"/>
    <property type="evidence" value="ECO:0007669"/>
    <property type="project" value="UniProtKB-SubCell"/>
</dbReference>
<dbReference type="InterPro" id="IPR003661">
    <property type="entry name" value="HisK_dim/P_dom"/>
</dbReference>
<evidence type="ECO:0000256" key="1">
    <source>
        <dbReference type="ARBA" id="ARBA00000085"/>
    </source>
</evidence>
<dbReference type="GO" id="GO:0030295">
    <property type="term" value="F:protein kinase activator activity"/>
    <property type="evidence" value="ECO:0007669"/>
    <property type="project" value="TreeGrafter"/>
</dbReference>
<dbReference type="SMART" id="SM00304">
    <property type="entry name" value="HAMP"/>
    <property type="match status" value="1"/>
</dbReference>
<keyword evidence="8 15" id="KW-0812">Transmembrane</keyword>
<proteinExistence type="predicted"/>
<dbReference type="CDD" id="cd00130">
    <property type="entry name" value="PAS"/>
    <property type="match status" value="1"/>
</dbReference>
<dbReference type="Pfam" id="PF00512">
    <property type="entry name" value="HisKA"/>
    <property type="match status" value="1"/>
</dbReference>
<evidence type="ECO:0000256" key="7">
    <source>
        <dbReference type="ARBA" id="ARBA00022679"/>
    </source>
</evidence>
<dbReference type="GO" id="GO:0005524">
    <property type="term" value="F:ATP binding"/>
    <property type="evidence" value="ECO:0007669"/>
    <property type="project" value="UniProtKB-KW"/>
</dbReference>
<dbReference type="Pfam" id="PF00672">
    <property type="entry name" value="HAMP"/>
    <property type="match status" value="1"/>
</dbReference>
<feature type="transmembrane region" description="Helical" evidence="15">
    <location>
        <begin position="16"/>
        <end position="36"/>
    </location>
</feature>
<dbReference type="FunFam" id="1.10.287.130:FF:000001">
    <property type="entry name" value="Two-component sensor histidine kinase"/>
    <property type="match status" value="1"/>
</dbReference>
<dbReference type="CDD" id="cd00075">
    <property type="entry name" value="HATPase"/>
    <property type="match status" value="1"/>
</dbReference>
<feature type="domain" description="HAMP" evidence="18">
    <location>
        <begin position="215"/>
        <end position="267"/>
    </location>
</feature>
<protein>
    <recommendedName>
        <fullName evidence="4">histidine kinase</fullName>
        <ecNumber evidence="4">2.7.13.3</ecNumber>
    </recommendedName>
</protein>
<keyword evidence="14 15" id="KW-0472">Membrane</keyword>
<dbReference type="SUPFAM" id="SSF47384">
    <property type="entry name" value="Homodimeric domain of signal transducing histidine kinase"/>
    <property type="match status" value="1"/>
</dbReference>